<proteinExistence type="predicted"/>
<evidence type="ECO:0008006" key="3">
    <source>
        <dbReference type="Google" id="ProtNLM"/>
    </source>
</evidence>
<dbReference type="PANTHER" id="PTHR39217">
    <property type="match status" value="1"/>
</dbReference>
<dbReference type="AlphaFoldDB" id="A0A150P8I0"/>
<dbReference type="PANTHER" id="PTHR39217:SF1">
    <property type="entry name" value="GLUTATHIONE SYNTHETASE"/>
    <property type="match status" value="1"/>
</dbReference>
<name>A0A150P8I0_SORCE</name>
<dbReference type="Proteomes" id="UP000075420">
    <property type="component" value="Unassembled WGS sequence"/>
</dbReference>
<accession>A0A150P8I0</accession>
<reference evidence="1 2" key="1">
    <citation type="submission" date="2014-02" db="EMBL/GenBank/DDBJ databases">
        <title>The small core and large imbalanced accessory genome model reveals a collaborative survival strategy of Sorangium cellulosum strains in nature.</title>
        <authorList>
            <person name="Han K."/>
            <person name="Peng R."/>
            <person name="Blom J."/>
            <person name="Li Y.-Z."/>
        </authorList>
    </citation>
    <scope>NUCLEOTIDE SEQUENCE [LARGE SCALE GENOMIC DNA]</scope>
    <source>
        <strain evidence="1 2">So0157-25</strain>
    </source>
</reference>
<protein>
    <recommendedName>
        <fullName evidence="3">Prokaryotic glutathione synthetase ATP-binding domain-containing protein</fullName>
    </recommendedName>
</protein>
<comment type="caution">
    <text evidence="1">The sequence shown here is derived from an EMBL/GenBank/DDBJ whole genome shotgun (WGS) entry which is preliminary data.</text>
</comment>
<organism evidence="1 2">
    <name type="scientific">Sorangium cellulosum</name>
    <name type="common">Polyangium cellulosum</name>
    <dbReference type="NCBI Taxonomy" id="56"/>
    <lineage>
        <taxon>Bacteria</taxon>
        <taxon>Pseudomonadati</taxon>
        <taxon>Myxococcota</taxon>
        <taxon>Polyangia</taxon>
        <taxon>Polyangiales</taxon>
        <taxon>Polyangiaceae</taxon>
        <taxon>Sorangium</taxon>
    </lineage>
</organism>
<evidence type="ECO:0000313" key="1">
    <source>
        <dbReference type="EMBL" id="KYF52002.1"/>
    </source>
</evidence>
<dbReference type="SUPFAM" id="SSF56059">
    <property type="entry name" value="Glutathione synthetase ATP-binding domain-like"/>
    <property type="match status" value="1"/>
</dbReference>
<evidence type="ECO:0000313" key="2">
    <source>
        <dbReference type="Proteomes" id="UP000075420"/>
    </source>
</evidence>
<sequence>MMNIAFVVMDGYQQLMDAQREVLDESQVLRREFARLDVELTAVRWRDPEVDWARFDAVLPKACWDYVERSTEFFAWLDRVRDLGARLVNPVELLRWNSDKRYLLDLRRGGASVAPLAYVERGAHRDLGATLSSLGWAEIVLKPAISAGAYRTLRASSPDAEGVREHAETILRDSGLLIQPFFPEIPRDGELSLLFFGGAFSHGLVKVPVRGDFRTQAMFGATVTAKDPSPALLEQAAAVLDLLPGKAAYARVDGFVREGRLQIIEVELIEPYLYLEHGGPLAARRFCEAILAALG</sequence>
<gene>
    <name evidence="1" type="ORF">BE08_27410</name>
</gene>
<dbReference type="EMBL" id="JELY01002635">
    <property type="protein sequence ID" value="KYF52002.1"/>
    <property type="molecule type" value="Genomic_DNA"/>
</dbReference>
<dbReference type="InterPro" id="IPR053191">
    <property type="entry name" value="DcsG_Biosynth_Enzyme"/>
</dbReference>